<accession>A0A2K1IKB3</accession>
<evidence type="ECO:0000313" key="3">
    <source>
        <dbReference type="Proteomes" id="UP000006727"/>
    </source>
</evidence>
<evidence type="ECO:0000313" key="1">
    <source>
        <dbReference type="EMBL" id="PNR29711.1"/>
    </source>
</evidence>
<evidence type="ECO:0000313" key="2">
    <source>
        <dbReference type="EnsemblPlants" id="PAC:32949782.CDS.1"/>
    </source>
</evidence>
<reference evidence="2" key="3">
    <citation type="submission" date="2020-12" db="UniProtKB">
        <authorList>
            <consortium name="EnsemblPlants"/>
        </authorList>
    </citation>
    <scope>IDENTIFICATION</scope>
</reference>
<reference evidence="1 3" key="2">
    <citation type="journal article" date="2018" name="Plant J.">
        <title>The Physcomitrella patens chromosome-scale assembly reveals moss genome structure and evolution.</title>
        <authorList>
            <person name="Lang D."/>
            <person name="Ullrich K.K."/>
            <person name="Murat F."/>
            <person name="Fuchs J."/>
            <person name="Jenkins J."/>
            <person name="Haas F.B."/>
            <person name="Piednoel M."/>
            <person name="Gundlach H."/>
            <person name="Van Bel M."/>
            <person name="Meyberg R."/>
            <person name="Vives C."/>
            <person name="Morata J."/>
            <person name="Symeonidi A."/>
            <person name="Hiss M."/>
            <person name="Muchero W."/>
            <person name="Kamisugi Y."/>
            <person name="Saleh O."/>
            <person name="Blanc G."/>
            <person name="Decker E.L."/>
            <person name="van Gessel N."/>
            <person name="Grimwood J."/>
            <person name="Hayes R.D."/>
            <person name="Graham S.W."/>
            <person name="Gunter L.E."/>
            <person name="McDaniel S.F."/>
            <person name="Hoernstein S.N.W."/>
            <person name="Larsson A."/>
            <person name="Li F.W."/>
            <person name="Perroud P.F."/>
            <person name="Phillips J."/>
            <person name="Ranjan P."/>
            <person name="Rokshar D.S."/>
            <person name="Rothfels C.J."/>
            <person name="Schneider L."/>
            <person name="Shu S."/>
            <person name="Stevenson D.W."/>
            <person name="Thummler F."/>
            <person name="Tillich M."/>
            <person name="Villarreal Aguilar J.C."/>
            <person name="Widiez T."/>
            <person name="Wong G.K."/>
            <person name="Wymore A."/>
            <person name="Zhang Y."/>
            <person name="Zimmer A.D."/>
            <person name="Quatrano R.S."/>
            <person name="Mayer K.F.X."/>
            <person name="Goodstein D."/>
            <person name="Casacuberta J.M."/>
            <person name="Vandepoele K."/>
            <person name="Reski R."/>
            <person name="Cuming A.C."/>
            <person name="Tuskan G.A."/>
            <person name="Maumus F."/>
            <person name="Salse J."/>
            <person name="Schmutz J."/>
            <person name="Rensing S.A."/>
        </authorList>
    </citation>
    <scope>NUCLEOTIDE SEQUENCE [LARGE SCALE GENOMIC DNA]</scope>
    <source>
        <strain evidence="2 3">cv. Gransden 2004</strain>
    </source>
</reference>
<keyword evidence="3" id="KW-1185">Reference proteome</keyword>
<dbReference type="AlphaFoldDB" id="A0A2K1IKB3"/>
<dbReference type="Proteomes" id="UP000006727">
    <property type="component" value="Chromosome 23"/>
</dbReference>
<organism evidence="1">
    <name type="scientific">Physcomitrium patens</name>
    <name type="common">Spreading-leaved earth moss</name>
    <name type="synonym">Physcomitrella patens</name>
    <dbReference type="NCBI Taxonomy" id="3218"/>
    <lineage>
        <taxon>Eukaryota</taxon>
        <taxon>Viridiplantae</taxon>
        <taxon>Streptophyta</taxon>
        <taxon>Embryophyta</taxon>
        <taxon>Bryophyta</taxon>
        <taxon>Bryophytina</taxon>
        <taxon>Bryopsida</taxon>
        <taxon>Funariidae</taxon>
        <taxon>Funariales</taxon>
        <taxon>Funariaceae</taxon>
        <taxon>Physcomitrium</taxon>
    </lineage>
</organism>
<protein>
    <submittedName>
        <fullName evidence="1 2">Uncharacterized protein</fullName>
    </submittedName>
</protein>
<dbReference type="EMBL" id="ABEU02000023">
    <property type="protein sequence ID" value="PNR29711.1"/>
    <property type="molecule type" value="Genomic_DNA"/>
</dbReference>
<dbReference type="InParanoid" id="A0A2K1IKB3"/>
<name>A0A2K1IKB3_PHYPA</name>
<gene>
    <name evidence="1" type="ORF">PHYPA_028405</name>
</gene>
<proteinExistence type="predicted"/>
<reference evidence="1 3" key="1">
    <citation type="journal article" date="2008" name="Science">
        <title>The Physcomitrella genome reveals evolutionary insights into the conquest of land by plants.</title>
        <authorList>
            <person name="Rensing S."/>
            <person name="Lang D."/>
            <person name="Zimmer A."/>
            <person name="Terry A."/>
            <person name="Salamov A."/>
            <person name="Shapiro H."/>
            <person name="Nishiyama T."/>
            <person name="Perroud P.-F."/>
            <person name="Lindquist E."/>
            <person name="Kamisugi Y."/>
            <person name="Tanahashi T."/>
            <person name="Sakakibara K."/>
            <person name="Fujita T."/>
            <person name="Oishi K."/>
            <person name="Shin-I T."/>
            <person name="Kuroki Y."/>
            <person name="Toyoda A."/>
            <person name="Suzuki Y."/>
            <person name="Hashimoto A."/>
            <person name="Yamaguchi K."/>
            <person name="Sugano A."/>
            <person name="Kohara Y."/>
            <person name="Fujiyama A."/>
            <person name="Anterola A."/>
            <person name="Aoki S."/>
            <person name="Ashton N."/>
            <person name="Barbazuk W.B."/>
            <person name="Barker E."/>
            <person name="Bennetzen J."/>
            <person name="Bezanilla M."/>
            <person name="Blankenship R."/>
            <person name="Cho S.H."/>
            <person name="Dutcher S."/>
            <person name="Estelle M."/>
            <person name="Fawcett J.A."/>
            <person name="Gundlach H."/>
            <person name="Hanada K."/>
            <person name="Heyl A."/>
            <person name="Hicks K.A."/>
            <person name="Hugh J."/>
            <person name="Lohr M."/>
            <person name="Mayer K."/>
            <person name="Melkozernov A."/>
            <person name="Murata T."/>
            <person name="Nelson D."/>
            <person name="Pils B."/>
            <person name="Prigge M."/>
            <person name="Reiss B."/>
            <person name="Renner T."/>
            <person name="Rombauts S."/>
            <person name="Rushton P."/>
            <person name="Sanderfoot A."/>
            <person name="Schween G."/>
            <person name="Shiu S.-H."/>
            <person name="Stueber K."/>
            <person name="Theodoulou F.L."/>
            <person name="Tu H."/>
            <person name="Van de Peer Y."/>
            <person name="Verrier P.J."/>
            <person name="Waters E."/>
            <person name="Wood A."/>
            <person name="Yang L."/>
            <person name="Cove D."/>
            <person name="Cuming A."/>
            <person name="Hasebe M."/>
            <person name="Lucas S."/>
            <person name="Mishler D.B."/>
            <person name="Reski R."/>
            <person name="Grigoriev I."/>
            <person name="Quatrano R.S."/>
            <person name="Boore J.L."/>
        </authorList>
    </citation>
    <scope>NUCLEOTIDE SEQUENCE [LARGE SCALE GENOMIC DNA]</scope>
    <source>
        <strain evidence="2 3">cv. Gransden 2004</strain>
    </source>
</reference>
<sequence>MEPCALSWCIECGIQVSISSRGSGSRPGGKKSLLIGHTRGGGLSLCECVRNYLPTFLPVGLSYCTGPRHHYTYRPCCPPDPANDSRPHTSPRRHRGHAGLGSGVPLLSCHVMSPPPLVQSALLGISIIVTLK</sequence>
<dbReference type="Gramene" id="Pp3c23_21779V3.1">
    <property type="protein sequence ID" value="PAC:32949782.CDS.1"/>
    <property type="gene ID" value="Pp3c23_21779"/>
</dbReference>
<dbReference type="EnsemblPlants" id="Pp3c23_21779V3.1">
    <property type="protein sequence ID" value="PAC:32949782.CDS.1"/>
    <property type="gene ID" value="Pp3c23_21779"/>
</dbReference>